<reference evidence="1" key="1">
    <citation type="submission" date="2007-07" db="EMBL/GenBank/DDBJ databases">
        <title>PCAP assembly of the Caenorhabditis remanei genome.</title>
        <authorList>
            <consortium name="The Caenorhabditis remanei Sequencing Consortium"/>
            <person name="Wilson R.K."/>
        </authorList>
    </citation>
    <scope>NUCLEOTIDE SEQUENCE [LARGE SCALE GENOMIC DNA]</scope>
    <source>
        <strain evidence="1">PB4641</strain>
    </source>
</reference>
<dbReference type="EMBL" id="DS268556">
    <property type="protein sequence ID" value="EFO89436.1"/>
    <property type="molecule type" value="Genomic_DNA"/>
</dbReference>
<proteinExistence type="predicted"/>
<dbReference type="RefSeq" id="XP_003095306.2">
    <property type="nucleotide sequence ID" value="XM_003095258.2"/>
</dbReference>
<sequence length="233" mass="26488">MKLIILLAVMIPLVASKVCKPRTTSVHPVYQMKVGGRYRFEDGVFVWKTCNQIPEFIQKIDGVWYANPKNENIGTYCLQYQLLKFENPHLVDVKVVDRMKISEVSGYETLPAKTTVMKDISMELYNAMETRKLFYAKASPETTIVKSTDASVTAAPVTPPDTKTSIMVPKMSVDQEEKTSTLANSRISKETALEQELSGIFPNTLHRLTMIVVFLIVLCGIFLKMWLRLRRAF</sequence>
<protein>
    <submittedName>
        <fullName evidence="1">Uncharacterized protein</fullName>
    </submittedName>
</protein>
<keyword evidence="2" id="KW-1185">Reference proteome</keyword>
<evidence type="ECO:0000313" key="1">
    <source>
        <dbReference type="EMBL" id="EFO89436.1"/>
    </source>
</evidence>
<evidence type="ECO:0000313" key="2">
    <source>
        <dbReference type="Proteomes" id="UP000008281"/>
    </source>
</evidence>
<name>E3N8G6_CAERE</name>
<dbReference type="AlphaFoldDB" id="E3N8G6"/>
<dbReference type="KEGG" id="crq:GCK72_022979"/>
<dbReference type="GeneID" id="9807563"/>
<dbReference type="HOGENOM" id="CLU_1190809_0_0_1"/>
<gene>
    <name evidence="1" type="ORF">CRE_19975</name>
</gene>
<organism evidence="2">
    <name type="scientific">Caenorhabditis remanei</name>
    <name type="common">Caenorhabditis vulgaris</name>
    <dbReference type="NCBI Taxonomy" id="31234"/>
    <lineage>
        <taxon>Eukaryota</taxon>
        <taxon>Metazoa</taxon>
        <taxon>Ecdysozoa</taxon>
        <taxon>Nematoda</taxon>
        <taxon>Chromadorea</taxon>
        <taxon>Rhabditida</taxon>
        <taxon>Rhabditina</taxon>
        <taxon>Rhabditomorpha</taxon>
        <taxon>Rhabditoidea</taxon>
        <taxon>Rhabditidae</taxon>
        <taxon>Peloderinae</taxon>
        <taxon>Caenorhabditis</taxon>
    </lineage>
</organism>
<dbReference type="Proteomes" id="UP000008281">
    <property type="component" value="Unassembled WGS sequence"/>
</dbReference>
<accession>E3N8G6</accession>
<dbReference type="CTD" id="9807563"/>